<dbReference type="Pfam" id="PF00622">
    <property type="entry name" value="SPRY"/>
    <property type="match status" value="3"/>
</dbReference>
<dbReference type="GO" id="GO:0030018">
    <property type="term" value="C:Z disc"/>
    <property type="evidence" value="ECO:0007669"/>
    <property type="project" value="TreeGrafter"/>
</dbReference>
<dbReference type="Gene3D" id="1.25.10.30">
    <property type="entry name" value="IP3 receptor type 1 binding core, RIH domain"/>
    <property type="match status" value="1"/>
</dbReference>
<dbReference type="GO" id="GO:0005790">
    <property type="term" value="C:smooth endoplasmic reticulum"/>
    <property type="evidence" value="ECO:0007669"/>
    <property type="project" value="TreeGrafter"/>
</dbReference>
<keyword evidence="4" id="KW-0677">Repeat</keyword>
<dbReference type="InterPro" id="IPR015925">
    <property type="entry name" value="Ryanodine_IP3_receptor"/>
</dbReference>
<dbReference type="Gene3D" id="6.20.350.10">
    <property type="match status" value="1"/>
</dbReference>
<dbReference type="FunFam" id="2.60.120.920:FF:000002">
    <property type="entry name" value="ryanodine receptor isoform X2"/>
    <property type="match status" value="1"/>
</dbReference>
<dbReference type="InterPro" id="IPR003032">
    <property type="entry name" value="Ryanodine_rcpt"/>
</dbReference>
<dbReference type="PRINTS" id="PR00795">
    <property type="entry name" value="RYANODINER"/>
</dbReference>
<evidence type="ECO:0000259" key="9">
    <source>
        <dbReference type="PROSITE" id="PS50919"/>
    </source>
</evidence>
<name>A0A7J5YWZ8_DISMA</name>
<dbReference type="InterPro" id="IPR000699">
    <property type="entry name" value="RIH_dom"/>
</dbReference>
<dbReference type="GO" id="GO:0005219">
    <property type="term" value="F:ryanodine-sensitive calcium-release channel activity"/>
    <property type="evidence" value="ECO:0007669"/>
    <property type="project" value="InterPro"/>
</dbReference>
<dbReference type="InterPro" id="IPR036300">
    <property type="entry name" value="MIR_dom_sf"/>
</dbReference>
<evidence type="ECO:0000256" key="6">
    <source>
        <dbReference type="ARBA" id="ARBA00022951"/>
    </source>
</evidence>
<evidence type="ECO:0000256" key="5">
    <source>
        <dbReference type="ARBA" id="ARBA00022837"/>
    </source>
</evidence>
<feature type="domain" description="B30.2/SPRY" evidence="8">
    <location>
        <begin position="490"/>
        <end position="689"/>
    </location>
</feature>
<dbReference type="GO" id="GO:0034704">
    <property type="term" value="C:calcium channel complex"/>
    <property type="evidence" value="ECO:0007669"/>
    <property type="project" value="TreeGrafter"/>
</dbReference>
<dbReference type="Pfam" id="PF02026">
    <property type="entry name" value="RyR"/>
    <property type="match status" value="2"/>
</dbReference>
<comment type="caution">
    <text evidence="10">The sequence shown here is derived from an EMBL/GenBank/DDBJ whole genome shotgun (WGS) entry which is preliminary data.</text>
</comment>
<dbReference type="FunFam" id="2.60.120.920:FF:000003">
    <property type="entry name" value="ryanodine receptor isoform X2"/>
    <property type="match status" value="1"/>
</dbReference>
<dbReference type="Proteomes" id="UP000518266">
    <property type="component" value="Unassembled WGS sequence"/>
</dbReference>
<dbReference type="Gene3D" id="2.80.10.50">
    <property type="match status" value="2"/>
</dbReference>
<evidence type="ECO:0000313" key="11">
    <source>
        <dbReference type="Proteomes" id="UP000518266"/>
    </source>
</evidence>
<evidence type="ECO:0000313" key="10">
    <source>
        <dbReference type="EMBL" id="KAF3854124.1"/>
    </source>
</evidence>
<dbReference type="InterPro" id="IPR013320">
    <property type="entry name" value="ConA-like_dom_sf"/>
</dbReference>
<evidence type="ECO:0000256" key="7">
    <source>
        <dbReference type="SAM" id="MobiDB-lite"/>
    </source>
</evidence>
<keyword evidence="2" id="KW-0813">Transport</keyword>
<reference evidence="10 11" key="1">
    <citation type="submission" date="2020-03" db="EMBL/GenBank/DDBJ databases">
        <title>Dissostichus mawsoni Genome sequencing and assembly.</title>
        <authorList>
            <person name="Park H."/>
        </authorList>
    </citation>
    <scope>NUCLEOTIDE SEQUENCE [LARGE SCALE GENOMIC DNA]</scope>
    <source>
        <strain evidence="10">DM0001</strain>
        <tissue evidence="10">Muscle</tissue>
    </source>
</reference>
<evidence type="ECO:0000256" key="4">
    <source>
        <dbReference type="ARBA" id="ARBA00022737"/>
    </source>
</evidence>
<dbReference type="SMART" id="SM00472">
    <property type="entry name" value="MIR"/>
    <property type="match status" value="3"/>
</dbReference>
<keyword evidence="3" id="KW-0407">Ion channel</keyword>
<gene>
    <name evidence="10" type="ORF">F7725_014812</name>
</gene>
<dbReference type="InterPro" id="IPR013333">
    <property type="entry name" value="Ryan_recept"/>
</dbReference>
<organism evidence="10 11">
    <name type="scientific">Dissostichus mawsoni</name>
    <name type="common">Antarctic cod</name>
    <dbReference type="NCBI Taxonomy" id="36200"/>
    <lineage>
        <taxon>Eukaryota</taxon>
        <taxon>Metazoa</taxon>
        <taxon>Chordata</taxon>
        <taxon>Craniata</taxon>
        <taxon>Vertebrata</taxon>
        <taxon>Euteleostomi</taxon>
        <taxon>Actinopterygii</taxon>
        <taxon>Neopterygii</taxon>
        <taxon>Teleostei</taxon>
        <taxon>Neoteleostei</taxon>
        <taxon>Acanthomorphata</taxon>
        <taxon>Eupercaria</taxon>
        <taxon>Perciformes</taxon>
        <taxon>Notothenioidei</taxon>
        <taxon>Nototheniidae</taxon>
        <taxon>Dissostichus</taxon>
    </lineage>
</organism>
<keyword evidence="5" id="KW-0106">Calcium</keyword>
<feature type="domain" description="B30.2/SPRY" evidence="8">
    <location>
        <begin position="884"/>
        <end position="1078"/>
    </location>
</feature>
<dbReference type="GO" id="GO:0006941">
    <property type="term" value="P:striated muscle contraction"/>
    <property type="evidence" value="ECO:0007669"/>
    <property type="project" value="TreeGrafter"/>
</dbReference>
<dbReference type="GO" id="GO:0014808">
    <property type="term" value="P:release of sequestered calcium ion into cytosol by sarcoplasmic reticulum"/>
    <property type="evidence" value="ECO:0007669"/>
    <property type="project" value="TreeGrafter"/>
</dbReference>
<dbReference type="FunFam" id="1.10.490.160:FF:000001">
    <property type="entry name" value="Ryanodine receptor 2 (Cardiac)"/>
    <property type="match status" value="1"/>
</dbReference>
<dbReference type="Pfam" id="PF21119">
    <property type="entry name" value="RYDR_Jsol"/>
    <property type="match status" value="2"/>
</dbReference>
<dbReference type="InterPro" id="IPR035764">
    <property type="entry name" value="SPRY2_RyR"/>
</dbReference>
<dbReference type="InterPro" id="IPR001870">
    <property type="entry name" value="B30.2/SPRY"/>
</dbReference>
<dbReference type="InterPro" id="IPR014821">
    <property type="entry name" value="Ins145_P3_rcpt"/>
</dbReference>
<dbReference type="SUPFAM" id="SSF49899">
    <property type="entry name" value="Concanavalin A-like lectins/glucanases"/>
    <property type="match status" value="3"/>
</dbReference>
<feature type="domain" description="B30.2/SPRY" evidence="8">
    <location>
        <begin position="1184"/>
        <end position="1383"/>
    </location>
</feature>
<evidence type="ECO:0008006" key="12">
    <source>
        <dbReference type="Google" id="ProtNLM"/>
    </source>
</evidence>
<sequence length="1770" mass="197945">MCLAAEGFGNRLCFLESISNSKSLSVRALQEMLANTEDKADGTAQGGGHRTLLYGHAVLLRHSYSGMYLCCLSTSRSSTDKLAFDVGLQEDTTGEACWWTIHPASKQRSEGEKVRVGDDLILVSVSSERYLHLSYGNGSLHVDAAFQQTLWSVAPICSGSEVAQGFLIGGDVLRLLHGHMDECLTVPSGEHGDEQRSTMRGEQCPVMPGPCGGWRHCGLRHVTTGKYLSLIEDKSLLLMDKEKADVKSTAFCLRSSKEKLDPGVKKEVDGMGVPDIKYGDSVCYIQHVDTSLWLTYQTVDAKCARMGGVQRKAIMHHEGHMDDGLTLSRSQHEESRSARVIRSTVFLFNLFIRGLDTLRKKGKGSSLDLPIDSVSLSLQDLIGYFQPPGDHLEHEDKQNRLRALKNRQNLFQEEVLSALIRGNRKNCAQFSGSLDWLISRLERLEASSGILEVLHCVLVESPEALNIIKEGHIKSIISLLDKHGRNYKVLDVLCSLCVCHGVAVRSNQHLICDNLLPGRDLLLQTRLINHVSSMRPNIFLGVSDGSAQYRKWYYELIVDQALLPFVTAEASHLRVGWANTSGYAPYPSGGEGWGGNGVGDDLYSYGFDGLHLWSGCIARTVSSPNQHLLSAEDVVSCCLDLSVPSISFRINGQPVQGMFENFNSDGLFFPVASFSAGIKVRFLLGGRHGEFKFLPPPGYAPCFEAVLPREKLKLEASQDQTAARDLLGPTVTMSQAAFTPTPVDTSQIVLPPHLERIREKLAENIHELWVMNKIELGWTYGAVRDDNKRQHPCLVEFSKLPEQERSYNLQMSLETLKTLLALGCHVGLADEHAVEKVKSMKLSQTYELSGGYKPAPLDLSHIKLTSTQEAMVDKLAENAHNDVKNRRNPRLVPYVLLDERTKKSNKDSLREAVRTLLGYGTTWKLQTRTTSDPSNMSAERFRIYRAEKTYCVNAGKWYFELEVLTAGEMRVGWARPGCLPDQELGSDDQAFVFDGFKVQRWHQGNEHFGRAWQTGDVMGCMVDLNEHTMMFTHNGEVLLDDSGSELAFKDFEVGEGFIPVCSLGVCQVGRMNFGKDVSTLKYFTICGLQEGYEPFAVNMNRDVTMWLSKRMPQFVPVPPNHQHIEVTRIDGTGESCPCLKVTQRSFGSQNSYTDITFYRLSMPIECAESFSRSSANDSLFTPKKDLEDFETVSDFEVLMKSSNGHNGPNGPERDEFNNHKDYTQEKPSKLKQRFMLKKNKPESCPSSARLLEEVMAEDRDEYEFLMHASTEPSSVWVGWVTSDFHQHDPGFELHKVRTVTVTLGDEKGKVHEREQQSWSGRNNNGLEIGCLVDTTNGLLTFTANGKDLSTYYQVEPSTKLFPAVFAKATSPNVFQFELGRIKNVMPLSAGLFKSERKNPVPQCPPRLHVQFLTPVLWSRVPNHFLKVSASRVNDRHGWLVQCSKPMQFMSLHIPEENKSVDILELSEQRDLLKFHYHTLRLYSAICALGNNRVAHALCSHVDEAQLLQAIENKYMPGVCPLGKQHGTDLGGHLVEGLMFLAECNNDLSVDLSLPGLLRAGYYDLLIDIHLSSYTTARLMMNNEYIVPMTDETKSITLFPDEKKKHGLPGIGLSTSLRPRMHFSSPSFVCGTGPSHCNYGNTGSGDCFQYSPEFPLDILKIKTIEMLTEAVREGSMHVRDPIGGTTEFLFVPLIKLFYTLLIMGVFQSEDLKNILRLIEPAVFSERREGQEDMELEVVKEGEGEDGGRSMPKEGMLQMKLPEPVKLQVTLT</sequence>
<dbReference type="InterPro" id="IPR003877">
    <property type="entry name" value="SPRY_dom"/>
</dbReference>
<dbReference type="InterPro" id="IPR043136">
    <property type="entry name" value="B30.2/SPRY_sf"/>
</dbReference>
<dbReference type="CDD" id="cd12877">
    <property type="entry name" value="SPRY1_RyR"/>
    <property type="match status" value="1"/>
</dbReference>
<dbReference type="SUPFAM" id="SSF82109">
    <property type="entry name" value="MIR domain"/>
    <property type="match status" value="2"/>
</dbReference>
<dbReference type="FunFam" id="2.80.10.50:FF:000102">
    <property type="entry name" value="Ryanodine receptor 2"/>
    <property type="match status" value="1"/>
</dbReference>
<evidence type="ECO:0000256" key="3">
    <source>
        <dbReference type="ARBA" id="ARBA00022673"/>
    </source>
</evidence>
<feature type="region of interest" description="Disordered" evidence="7">
    <location>
        <begin position="1201"/>
        <end position="1220"/>
    </location>
</feature>
<dbReference type="PANTHER" id="PTHR46399">
    <property type="entry name" value="B30.2/SPRY DOMAIN-CONTAINING PROTEIN"/>
    <property type="match status" value="1"/>
</dbReference>
<comment type="subcellular location">
    <subcellularLocation>
        <location evidence="1">Sarcoplasmic reticulum membrane</location>
        <topology evidence="1">Multi-pass membrane protein</topology>
    </subcellularLocation>
</comment>
<dbReference type="InterPro" id="IPR016093">
    <property type="entry name" value="MIR_motif"/>
</dbReference>
<keyword evidence="3" id="KW-0107">Calcium channel</keyword>
<keyword evidence="11" id="KW-1185">Reference proteome</keyword>
<dbReference type="PROSITE" id="PS50188">
    <property type="entry name" value="B302_SPRY"/>
    <property type="match status" value="3"/>
</dbReference>
<dbReference type="GO" id="GO:0033017">
    <property type="term" value="C:sarcoplasmic reticulum membrane"/>
    <property type="evidence" value="ECO:0007669"/>
    <property type="project" value="UniProtKB-SubCell"/>
</dbReference>
<dbReference type="Pfam" id="PF08709">
    <property type="entry name" value="Ins145_P3_rec"/>
    <property type="match status" value="1"/>
</dbReference>
<dbReference type="Pfam" id="PF02815">
    <property type="entry name" value="MIR"/>
    <property type="match status" value="2"/>
</dbReference>
<accession>A0A7J5YWZ8</accession>
<evidence type="ECO:0000259" key="8">
    <source>
        <dbReference type="PROSITE" id="PS50188"/>
    </source>
</evidence>
<dbReference type="InterPro" id="IPR035761">
    <property type="entry name" value="SPRY1_RyR"/>
</dbReference>
<keyword evidence="2" id="KW-0109">Calcium transport</keyword>
<dbReference type="Pfam" id="PF01365">
    <property type="entry name" value="RYDR_ITPR"/>
    <property type="match status" value="2"/>
</dbReference>
<dbReference type="CDD" id="cd12878">
    <property type="entry name" value="SPRY2_RyR"/>
    <property type="match status" value="1"/>
</dbReference>
<dbReference type="Gene3D" id="2.60.120.920">
    <property type="match status" value="3"/>
</dbReference>
<dbReference type="InterPro" id="IPR048581">
    <property type="entry name" value="RYDR_Jsol"/>
</dbReference>
<dbReference type="EMBL" id="JAAKFY010000008">
    <property type="protein sequence ID" value="KAF3854124.1"/>
    <property type="molecule type" value="Genomic_DNA"/>
</dbReference>
<dbReference type="GO" id="GO:0042383">
    <property type="term" value="C:sarcolemma"/>
    <property type="evidence" value="ECO:0007669"/>
    <property type="project" value="TreeGrafter"/>
</dbReference>
<dbReference type="SMART" id="SM00449">
    <property type="entry name" value="SPRY"/>
    <property type="match status" value="3"/>
</dbReference>
<keyword evidence="2" id="KW-0406">Ion transport</keyword>
<dbReference type="PROSITE" id="PS50919">
    <property type="entry name" value="MIR"/>
    <property type="match status" value="1"/>
</dbReference>
<feature type="compositionally biased region" description="Basic and acidic residues" evidence="7">
    <location>
        <begin position="1211"/>
        <end position="1220"/>
    </location>
</feature>
<protein>
    <recommendedName>
        <fullName evidence="12">Ryanodine receptor 2</fullName>
    </recommendedName>
</protein>
<dbReference type="Gene3D" id="1.10.490.160">
    <property type="match status" value="1"/>
</dbReference>
<evidence type="ECO:0000256" key="2">
    <source>
        <dbReference type="ARBA" id="ARBA00022568"/>
    </source>
</evidence>
<feature type="domain" description="MIR" evidence="9">
    <location>
        <begin position="49"/>
        <end position="104"/>
    </location>
</feature>
<dbReference type="PANTHER" id="PTHR46399:SF7">
    <property type="entry name" value="RYANODINE RECEPTOR 2"/>
    <property type="match status" value="1"/>
</dbReference>
<evidence type="ECO:0000256" key="1">
    <source>
        <dbReference type="ARBA" id="ARBA00004326"/>
    </source>
</evidence>
<keyword evidence="6" id="KW-0703">Sarcoplasmic reticulum</keyword>
<proteinExistence type="predicted"/>
<dbReference type="OrthoDB" id="258495at2759"/>